<evidence type="ECO:0000313" key="4">
    <source>
        <dbReference type="Proteomes" id="UP001500540"/>
    </source>
</evidence>
<organism evidence="3 4">
    <name type="scientific">Microbacterium kribbense</name>
    <dbReference type="NCBI Taxonomy" id="433645"/>
    <lineage>
        <taxon>Bacteria</taxon>
        <taxon>Bacillati</taxon>
        <taxon>Actinomycetota</taxon>
        <taxon>Actinomycetes</taxon>
        <taxon>Micrococcales</taxon>
        <taxon>Microbacteriaceae</taxon>
        <taxon>Microbacterium</taxon>
    </lineage>
</organism>
<dbReference type="EMBL" id="BAABAF010000010">
    <property type="protein sequence ID" value="GAA3775554.1"/>
    <property type="molecule type" value="Genomic_DNA"/>
</dbReference>
<keyword evidence="2" id="KW-0472">Membrane</keyword>
<protein>
    <recommendedName>
        <fullName evidence="5">Tfp pilus assembly protein PilO</fullName>
    </recommendedName>
</protein>
<name>A0ABP7GYN1_9MICO</name>
<dbReference type="RefSeq" id="WP_344784875.1">
    <property type="nucleotide sequence ID" value="NZ_BAABAF010000010.1"/>
</dbReference>
<evidence type="ECO:0008006" key="5">
    <source>
        <dbReference type="Google" id="ProtNLM"/>
    </source>
</evidence>
<reference evidence="4" key="1">
    <citation type="journal article" date="2019" name="Int. J. Syst. Evol. Microbiol.">
        <title>The Global Catalogue of Microorganisms (GCM) 10K type strain sequencing project: providing services to taxonomists for standard genome sequencing and annotation.</title>
        <authorList>
            <consortium name="The Broad Institute Genomics Platform"/>
            <consortium name="The Broad Institute Genome Sequencing Center for Infectious Disease"/>
            <person name="Wu L."/>
            <person name="Ma J."/>
        </authorList>
    </citation>
    <scope>NUCLEOTIDE SEQUENCE [LARGE SCALE GENOMIC DNA]</scope>
    <source>
        <strain evidence="4">JCM 16950</strain>
    </source>
</reference>
<sequence>MSLPKQVINLLGIVVVLAIVAIGGVAVAAPLYMQAMSTDTDTAGVAQTNSMYEIQVQGLQAAKKNLPQTQSAVAALHRQMPVAADLDDVFEIVNRAAKTTTASVATVSAGEVVPFAARTTVAADGTVAPAPAPTPAPSATPGAGGTAPADAATSGTPAAPAAPPAADPRMQAPFTITVDVSSPEAATAFLDELRKGPRLIAIVHSALSGSTGTSAAPGTSGSTDTAQPTYQLTVDALAFVRAAE</sequence>
<proteinExistence type="predicted"/>
<evidence type="ECO:0000313" key="3">
    <source>
        <dbReference type="EMBL" id="GAA3775554.1"/>
    </source>
</evidence>
<keyword evidence="2" id="KW-0812">Transmembrane</keyword>
<feature type="region of interest" description="Disordered" evidence="1">
    <location>
        <begin position="126"/>
        <end position="169"/>
    </location>
</feature>
<feature type="transmembrane region" description="Helical" evidence="2">
    <location>
        <begin position="7"/>
        <end position="33"/>
    </location>
</feature>
<comment type="caution">
    <text evidence="3">The sequence shown here is derived from an EMBL/GenBank/DDBJ whole genome shotgun (WGS) entry which is preliminary data.</text>
</comment>
<dbReference type="Proteomes" id="UP001500540">
    <property type="component" value="Unassembled WGS sequence"/>
</dbReference>
<evidence type="ECO:0000256" key="1">
    <source>
        <dbReference type="SAM" id="MobiDB-lite"/>
    </source>
</evidence>
<accession>A0ABP7GYN1</accession>
<gene>
    <name evidence="3" type="ORF">GCM10022240_28980</name>
</gene>
<keyword evidence="2" id="KW-1133">Transmembrane helix</keyword>
<feature type="compositionally biased region" description="Low complexity" evidence="1">
    <location>
        <begin position="139"/>
        <end position="159"/>
    </location>
</feature>
<keyword evidence="4" id="KW-1185">Reference proteome</keyword>
<evidence type="ECO:0000256" key="2">
    <source>
        <dbReference type="SAM" id="Phobius"/>
    </source>
</evidence>